<dbReference type="RefSeq" id="WP_283368084.1">
    <property type="nucleotide sequence ID" value="NZ_JASHID010000001.1"/>
</dbReference>
<protein>
    <recommendedName>
        <fullName evidence="4">ABC transporter permease</fullName>
    </recommendedName>
</protein>
<accession>A0ABT6YGI6</accession>
<gene>
    <name evidence="2" type="ORF">QM480_00150</name>
</gene>
<feature type="transmembrane region" description="Helical" evidence="1">
    <location>
        <begin position="24"/>
        <end position="45"/>
    </location>
</feature>
<evidence type="ECO:0000313" key="2">
    <source>
        <dbReference type="EMBL" id="MDI9862713.1"/>
    </source>
</evidence>
<evidence type="ECO:0008006" key="4">
    <source>
        <dbReference type="Google" id="ProtNLM"/>
    </source>
</evidence>
<keyword evidence="1" id="KW-1133">Transmembrane helix</keyword>
<comment type="caution">
    <text evidence="2">The sequence shown here is derived from an EMBL/GenBank/DDBJ whole genome shotgun (WGS) entry which is preliminary data.</text>
</comment>
<keyword evidence="3" id="KW-1185">Reference proteome</keyword>
<evidence type="ECO:0000256" key="1">
    <source>
        <dbReference type="SAM" id="Phobius"/>
    </source>
</evidence>
<dbReference type="EMBL" id="JASHID010000001">
    <property type="protein sequence ID" value="MDI9862713.1"/>
    <property type="molecule type" value="Genomic_DNA"/>
</dbReference>
<reference evidence="2 3" key="1">
    <citation type="submission" date="2023-05" db="EMBL/GenBank/DDBJ databases">
        <title>Novel species of genus Flectobacillus isolated from stream in China.</title>
        <authorList>
            <person name="Lu H."/>
        </authorList>
    </citation>
    <scope>NUCLEOTIDE SEQUENCE [LARGE SCALE GENOMIC DNA]</scope>
    <source>
        <strain evidence="2 3">DC10W</strain>
    </source>
</reference>
<keyword evidence="1" id="KW-0472">Membrane</keyword>
<name>A0ABT6YGI6_9BACT</name>
<evidence type="ECO:0000313" key="3">
    <source>
        <dbReference type="Proteomes" id="UP001236569"/>
    </source>
</evidence>
<dbReference type="Proteomes" id="UP001236569">
    <property type="component" value="Unassembled WGS sequence"/>
</dbReference>
<sequence>MEYILSLRKEFSFGKTLRYLESSLMWAIVTVVYAGLLIILGNHYLGA</sequence>
<proteinExistence type="predicted"/>
<keyword evidence="1" id="KW-0812">Transmembrane</keyword>
<organism evidence="2 3">
    <name type="scientific">Flectobacillus longus</name>
    <dbReference type="NCBI Taxonomy" id="2984207"/>
    <lineage>
        <taxon>Bacteria</taxon>
        <taxon>Pseudomonadati</taxon>
        <taxon>Bacteroidota</taxon>
        <taxon>Cytophagia</taxon>
        <taxon>Cytophagales</taxon>
        <taxon>Flectobacillaceae</taxon>
        <taxon>Flectobacillus</taxon>
    </lineage>
</organism>